<dbReference type="InterPro" id="IPR052040">
    <property type="entry name" value="GTPase/Isobutyryl-CoA_mutase"/>
</dbReference>
<evidence type="ECO:0000256" key="4">
    <source>
        <dbReference type="ARBA" id="ARBA00023134"/>
    </source>
</evidence>
<sequence length="316" mass="34415">MEDAARRLLEGDQRTLSRMISYLERGDPQAAGVLKTIDPHTGNAYIVGITGPPGAGKSTLVDRLAELLRGKELTVGIIGVDPSSPFTGGALLGDRVRMQRHYLDPGVFIRSIATRGQAGGLPRTVRGITRLLDASGIDVILVETVGVGQTELGVLEVADTVLVVLMPESGDAIQALKAGIMEIADIYLVNKADRDGANQMATNITSMLQLGHNRTDWAPPVMLTTAQSGQGIDEVWEKIQEHKQHLTDSGELTKRRGLNRQKEFLETVQEEMTRRLKARIEQDPTLIANLDRIANKESEPYSAALEFLENTGFNAE</sequence>
<dbReference type="PANTHER" id="PTHR43087:SF1">
    <property type="entry name" value="LAO_AO TRANSPORT SYSTEM ATPASE"/>
    <property type="match status" value="1"/>
</dbReference>
<name>B3TCG1_9ZZZZ</name>
<dbReference type="InterPro" id="IPR005129">
    <property type="entry name" value="GTPase_ArgK"/>
</dbReference>
<dbReference type="NCBIfam" id="TIGR00750">
    <property type="entry name" value="lao"/>
    <property type="match status" value="1"/>
</dbReference>
<keyword evidence="4" id="KW-0342">GTP-binding</keyword>
<comment type="similarity">
    <text evidence="1">Belongs to the SIMIBI class G3E GTPase family. ArgK/MeaB subfamily.</text>
</comment>
<dbReference type="Pfam" id="PF03308">
    <property type="entry name" value="MeaB"/>
    <property type="match status" value="1"/>
</dbReference>
<dbReference type="Gene3D" id="3.40.50.300">
    <property type="entry name" value="P-loop containing nucleotide triphosphate hydrolases"/>
    <property type="match status" value="1"/>
</dbReference>
<proteinExistence type="inferred from homology"/>
<dbReference type="AlphaFoldDB" id="B3TCG1"/>
<gene>
    <name evidence="6" type="ORF">ALOHA_HF4000APKG10K24ctg1g1</name>
</gene>
<keyword evidence="5" id="KW-0143">Chaperone</keyword>
<evidence type="ECO:0000256" key="3">
    <source>
        <dbReference type="ARBA" id="ARBA00022801"/>
    </source>
</evidence>
<keyword evidence="2" id="KW-0547">Nucleotide-binding</keyword>
<protein>
    <submittedName>
        <fullName evidence="6">Putative ArgK protein</fullName>
    </submittedName>
</protein>
<dbReference type="PANTHER" id="PTHR43087">
    <property type="entry name" value="LYSINE/ARGININE/ORNITHINE TRANSPORT SYSTEM KINASE"/>
    <property type="match status" value="1"/>
</dbReference>
<evidence type="ECO:0000256" key="2">
    <source>
        <dbReference type="ARBA" id="ARBA00022741"/>
    </source>
</evidence>
<dbReference type="GO" id="GO:0005525">
    <property type="term" value="F:GTP binding"/>
    <property type="evidence" value="ECO:0007669"/>
    <property type="project" value="UniProtKB-KW"/>
</dbReference>
<evidence type="ECO:0000256" key="1">
    <source>
        <dbReference type="ARBA" id="ARBA00009625"/>
    </source>
</evidence>
<dbReference type="EMBL" id="EU016671">
    <property type="protein sequence ID" value="ABZ10270.1"/>
    <property type="molecule type" value="Genomic_DNA"/>
</dbReference>
<keyword evidence="3" id="KW-0378">Hydrolase</keyword>
<accession>B3TCG1</accession>
<dbReference type="GO" id="GO:0003924">
    <property type="term" value="F:GTPase activity"/>
    <property type="evidence" value="ECO:0007669"/>
    <property type="project" value="InterPro"/>
</dbReference>
<dbReference type="CDD" id="cd03114">
    <property type="entry name" value="MMAA-like"/>
    <property type="match status" value="1"/>
</dbReference>
<reference evidence="6" key="1">
    <citation type="journal article" date="2008" name="ISME J.">
        <title>Genomic patterns of recombination, clonal divergence and environment in marine microbial populations.</title>
        <authorList>
            <person name="Konstantinidis K.T."/>
            <person name="Delong E.F."/>
        </authorList>
    </citation>
    <scope>NUCLEOTIDE SEQUENCE</scope>
</reference>
<evidence type="ECO:0000313" key="6">
    <source>
        <dbReference type="EMBL" id="ABZ10270.1"/>
    </source>
</evidence>
<dbReference type="SUPFAM" id="SSF52540">
    <property type="entry name" value="P-loop containing nucleoside triphosphate hydrolases"/>
    <property type="match status" value="1"/>
</dbReference>
<evidence type="ECO:0000256" key="5">
    <source>
        <dbReference type="ARBA" id="ARBA00023186"/>
    </source>
</evidence>
<dbReference type="InterPro" id="IPR027417">
    <property type="entry name" value="P-loop_NTPase"/>
</dbReference>
<organism evidence="6">
    <name type="scientific">uncultured marine microorganism HF4000_APKG10K24</name>
    <dbReference type="NCBI Taxonomy" id="455562"/>
    <lineage>
        <taxon>unclassified sequences</taxon>
        <taxon>environmental samples</taxon>
    </lineage>
</organism>